<reference evidence="1 2" key="1">
    <citation type="submission" date="2021-06" db="EMBL/GenBank/DDBJ databases">
        <title>Caerostris darwini draft genome.</title>
        <authorList>
            <person name="Kono N."/>
            <person name="Arakawa K."/>
        </authorList>
    </citation>
    <scope>NUCLEOTIDE SEQUENCE [LARGE SCALE GENOMIC DNA]</scope>
</reference>
<evidence type="ECO:0000313" key="2">
    <source>
        <dbReference type="Proteomes" id="UP001054837"/>
    </source>
</evidence>
<dbReference type="AlphaFoldDB" id="A0AAV4RFL5"/>
<comment type="caution">
    <text evidence="1">The sequence shown here is derived from an EMBL/GenBank/DDBJ whole genome shotgun (WGS) entry which is preliminary data.</text>
</comment>
<evidence type="ECO:0000313" key="1">
    <source>
        <dbReference type="EMBL" id="GIY19121.1"/>
    </source>
</evidence>
<organism evidence="1 2">
    <name type="scientific">Caerostris darwini</name>
    <dbReference type="NCBI Taxonomy" id="1538125"/>
    <lineage>
        <taxon>Eukaryota</taxon>
        <taxon>Metazoa</taxon>
        <taxon>Ecdysozoa</taxon>
        <taxon>Arthropoda</taxon>
        <taxon>Chelicerata</taxon>
        <taxon>Arachnida</taxon>
        <taxon>Araneae</taxon>
        <taxon>Araneomorphae</taxon>
        <taxon>Entelegynae</taxon>
        <taxon>Araneoidea</taxon>
        <taxon>Araneidae</taxon>
        <taxon>Caerostris</taxon>
    </lineage>
</organism>
<dbReference type="EMBL" id="BPLQ01006015">
    <property type="protein sequence ID" value="GIY19121.1"/>
    <property type="molecule type" value="Genomic_DNA"/>
</dbReference>
<proteinExistence type="predicted"/>
<keyword evidence="2" id="KW-1185">Reference proteome</keyword>
<name>A0AAV4RFL5_9ARAC</name>
<protein>
    <submittedName>
        <fullName evidence="1">Uncharacterized protein</fullName>
    </submittedName>
</protein>
<accession>A0AAV4RFL5</accession>
<sequence>MCQGSLLIYSDSDSSLIGRNAARPNHGNGIVAGDLTLDIGLGKSWFLVCFCMHPAYEARTQNPQLGQSLRGRRIVQVKRAACLSRTAGKAQ</sequence>
<dbReference type="Proteomes" id="UP001054837">
    <property type="component" value="Unassembled WGS sequence"/>
</dbReference>
<gene>
    <name evidence="1" type="ORF">CDAR_455091</name>
</gene>